<accession>A0A174EF14</accession>
<dbReference type="Gene3D" id="3.40.50.1820">
    <property type="entry name" value="alpha/beta hydrolase"/>
    <property type="match status" value="1"/>
</dbReference>
<gene>
    <name evidence="2" type="ORF">DW707_14705</name>
    <name evidence="1" type="ORF">ERS852392_02945</name>
</gene>
<protein>
    <submittedName>
        <fullName evidence="1">Putative esterase</fullName>
    </submittedName>
</protein>
<reference evidence="1 3" key="1">
    <citation type="submission" date="2015-09" db="EMBL/GenBank/DDBJ databases">
        <authorList>
            <consortium name="Pathogen Informatics"/>
        </authorList>
    </citation>
    <scope>NUCLEOTIDE SEQUENCE [LARGE SCALE GENOMIC DNA]</scope>
    <source>
        <strain evidence="1 3">2789STDY5608835</strain>
    </source>
</reference>
<dbReference type="RefSeq" id="WP_055302891.1">
    <property type="nucleotide sequence ID" value="NZ_CATWND010000017.1"/>
</dbReference>
<evidence type="ECO:0000313" key="4">
    <source>
        <dbReference type="Proteomes" id="UP000286271"/>
    </source>
</evidence>
<organism evidence="1 3">
    <name type="scientific">Roseburia inulinivorans</name>
    <dbReference type="NCBI Taxonomy" id="360807"/>
    <lineage>
        <taxon>Bacteria</taxon>
        <taxon>Bacillati</taxon>
        <taxon>Bacillota</taxon>
        <taxon>Clostridia</taxon>
        <taxon>Lachnospirales</taxon>
        <taxon>Lachnospiraceae</taxon>
        <taxon>Roseburia</taxon>
    </lineage>
</organism>
<evidence type="ECO:0000313" key="1">
    <source>
        <dbReference type="EMBL" id="CUO36404.1"/>
    </source>
</evidence>
<dbReference type="AlphaFoldDB" id="A0A174EF14"/>
<evidence type="ECO:0000313" key="3">
    <source>
        <dbReference type="Proteomes" id="UP000095395"/>
    </source>
</evidence>
<dbReference type="InterPro" id="IPR000801">
    <property type="entry name" value="Esterase-like"/>
</dbReference>
<dbReference type="Proteomes" id="UP000095395">
    <property type="component" value="Unassembled WGS sequence"/>
</dbReference>
<dbReference type="SUPFAM" id="SSF53474">
    <property type="entry name" value="alpha/beta-Hydrolases"/>
    <property type="match status" value="1"/>
</dbReference>
<evidence type="ECO:0000313" key="2">
    <source>
        <dbReference type="EMBL" id="RHE93476.1"/>
    </source>
</evidence>
<dbReference type="Pfam" id="PF00756">
    <property type="entry name" value="Esterase"/>
    <property type="match status" value="1"/>
</dbReference>
<sequence length="249" mass="28203">MAHIEIHALSVKLAGTFEAHVFFPEQEVEKAEEKFPVLWMIHEDGTGTFDLMRHAALMEKIAEEKKMFVIAPMISHSLATNMAFGTKNEEFLVEECPEIFRFLYPVSEKKEDNYIFGIHTGAYGAVKLAMKHPDVYAGCFAVNGELDIAGRCKDSKNREAGFRHQSEESLKAVFGDLDRVSGGQEDIYHLAGNAKIRIELFCSTKLDRYKDNKRLEEADTFVTLTGVDKTEDFQQIEEMIQAGADKIIR</sequence>
<dbReference type="EMBL" id="QSKW01000029">
    <property type="protein sequence ID" value="RHE93476.1"/>
    <property type="molecule type" value="Genomic_DNA"/>
</dbReference>
<name>A0A174EF14_9FIRM</name>
<proteinExistence type="predicted"/>
<dbReference type="Proteomes" id="UP000286271">
    <property type="component" value="Unassembled WGS sequence"/>
</dbReference>
<dbReference type="InterPro" id="IPR029058">
    <property type="entry name" value="AB_hydrolase_fold"/>
</dbReference>
<dbReference type="EMBL" id="CYYR01000024">
    <property type="protein sequence ID" value="CUO36404.1"/>
    <property type="molecule type" value="Genomic_DNA"/>
</dbReference>
<reference evidence="2 4" key="2">
    <citation type="submission" date="2018-08" db="EMBL/GenBank/DDBJ databases">
        <title>A genome reference for cultivated species of the human gut microbiota.</title>
        <authorList>
            <person name="Zou Y."/>
            <person name="Xue W."/>
            <person name="Luo G."/>
        </authorList>
    </citation>
    <scope>NUCLEOTIDE SEQUENCE [LARGE SCALE GENOMIC DNA]</scope>
    <source>
        <strain evidence="2 4">AM27-11</strain>
    </source>
</reference>